<sequence>MFHSCTLILVSPLFYGYLLIFPSHILTLDEDRTFGDIFIDF</sequence>
<proteinExistence type="predicted"/>
<evidence type="ECO:0000313" key="2">
    <source>
        <dbReference type="EMBL" id="MBX44655.1"/>
    </source>
</evidence>
<accession>A0A2P2NQD2</accession>
<dbReference type="EMBL" id="GGEC01064171">
    <property type="protein sequence ID" value="MBX44655.1"/>
    <property type="molecule type" value="Transcribed_RNA"/>
</dbReference>
<organism evidence="2">
    <name type="scientific">Rhizophora mucronata</name>
    <name type="common">Asiatic mangrove</name>
    <dbReference type="NCBI Taxonomy" id="61149"/>
    <lineage>
        <taxon>Eukaryota</taxon>
        <taxon>Viridiplantae</taxon>
        <taxon>Streptophyta</taxon>
        <taxon>Embryophyta</taxon>
        <taxon>Tracheophyta</taxon>
        <taxon>Spermatophyta</taxon>
        <taxon>Magnoliopsida</taxon>
        <taxon>eudicotyledons</taxon>
        <taxon>Gunneridae</taxon>
        <taxon>Pentapetalae</taxon>
        <taxon>rosids</taxon>
        <taxon>fabids</taxon>
        <taxon>Malpighiales</taxon>
        <taxon>Rhizophoraceae</taxon>
        <taxon>Rhizophora</taxon>
    </lineage>
</organism>
<dbReference type="AlphaFoldDB" id="A0A2P2NQD2"/>
<keyword evidence="1" id="KW-0472">Membrane</keyword>
<feature type="transmembrane region" description="Helical" evidence="1">
    <location>
        <begin position="7"/>
        <end position="26"/>
    </location>
</feature>
<keyword evidence="1" id="KW-0812">Transmembrane</keyword>
<reference evidence="2" key="1">
    <citation type="submission" date="2018-02" db="EMBL/GenBank/DDBJ databases">
        <title>Rhizophora mucronata_Transcriptome.</title>
        <authorList>
            <person name="Meera S.P."/>
            <person name="Sreeshan A."/>
            <person name="Augustine A."/>
        </authorList>
    </citation>
    <scope>NUCLEOTIDE SEQUENCE</scope>
    <source>
        <tissue evidence="2">Leaf</tissue>
    </source>
</reference>
<keyword evidence="1" id="KW-1133">Transmembrane helix</keyword>
<evidence type="ECO:0000256" key="1">
    <source>
        <dbReference type="SAM" id="Phobius"/>
    </source>
</evidence>
<protein>
    <submittedName>
        <fullName evidence="2">Uncharacterized protein</fullName>
    </submittedName>
</protein>
<name>A0A2P2NQD2_RHIMU</name>